<keyword evidence="1" id="KW-1133">Transmembrane helix</keyword>
<feature type="transmembrane region" description="Helical" evidence="1">
    <location>
        <begin position="90"/>
        <end position="109"/>
    </location>
</feature>
<evidence type="ECO:0000313" key="3">
    <source>
        <dbReference type="Proteomes" id="UP000799779"/>
    </source>
</evidence>
<proteinExistence type="predicted"/>
<evidence type="ECO:0000313" key="2">
    <source>
        <dbReference type="EMBL" id="KAF2000594.1"/>
    </source>
</evidence>
<keyword evidence="1" id="KW-0472">Membrane</keyword>
<evidence type="ECO:0000256" key="1">
    <source>
        <dbReference type="SAM" id="Phobius"/>
    </source>
</evidence>
<dbReference type="AlphaFoldDB" id="A0A6A5WI34"/>
<accession>A0A6A5WI34</accession>
<protein>
    <submittedName>
        <fullName evidence="2">Uncharacterized protein</fullName>
    </submittedName>
</protein>
<dbReference type="EMBL" id="ML977588">
    <property type="protein sequence ID" value="KAF2000594.1"/>
    <property type="molecule type" value="Genomic_DNA"/>
</dbReference>
<sequence>MWQNRYRLHSSPCSVASLTSPRNVWSMALRHCHRADDLVLFLDARVEADREAEKNADQSVGWVSPSLGRTTDPHENCSMKTGGKNRLEMAFWRAVNVAFLAFSVMFSGWQLAAIARGSGAEGHRYLGLRKW</sequence>
<gene>
    <name evidence="2" type="ORF">P154DRAFT_198675</name>
</gene>
<organism evidence="2 3">
    <name type="scientific">Amniculicola lignicola CBS 123094</name>
    <dbReference type="NCBI Taxonomy" id="1392246"/>
    <lineage>
        <taxon>Eukaryota</taxon>
        <taxon>Fungi</taxon>
        <taxon>Dikarya</taxon>
        <taxon>Ascomycota</taxon>
        <taxon>Pezizomycotina</taxon>
        <taxon>Dothideomycetes</taxon>
        <taxon>Pleosporomycetidae</taxon>
        <taxon>Pleosporales</taxon>
        <taxon>Amniculicolaceae</taxon>
        <taxon>Amniculicola</taxon>
    </lineage>
</organism>
<keyword evidence="1" id="KW-0812">Transmembrane</keyword>
<name>A0A6A5WI34_9PLEO</name>
<keyword evidence="3" id="KW-1185">Reference proteome</keyword>
<reference evidence="2" key="1">
    <citation type="journal article" date="2020" name="Stud. Mycol.">
        <title>101 Dothideomycetes genomes: a test case for predicting lifestyles and emergence of pathogens.</title>
        <authorList>
            <person name="Haridas S."/>
            <person name="Albert R."/>
            <person name="Binder M."/>
            <person name="Bloem J."/>
            <person name="Labutti K."/>
            <person name="Salamov A."/>
            <person name="Andreopoulos B."/>
            <person name="Baker S."/>
            <person name="Barry K."/>
            <person name="Bills G."/>
            <person name="Bluhm B."/>
            <person name="Cannon C."/>
            <person name="Castanera R."/>
            <person name="Culley D."/>
            <person name="Daum C."/>
            <person name="Ezra D."/>
            <person name="Gonzalez J."/>
            <person name="Henrissat B."/>
            <person name="Kuo A."/>
            <person name="Liang C."/>
            <person name="Lipzen A."/>
            <person name="Lutzoni F."/>
            <person name="Magnuson J."/>
            <person name="Mondo S."/>
            <person name="Nolan M."/>
            <person name="Ohm R."/>
            <person name="Pangilinan J."/>
            <person name="Park H.-J."/>
            <person name="Ramirez L."/>
            <person name="Alfaro M."/>
            <person name="Sun H."/>
            <person name="Tritt A."/>
            <person name="Yoshinaga Y."/>
            <person name="Zwiers L.-H."/>
            <person name="Turgeon B."/>
            <person name="Goodwin S."/>
            <person name="Spatafora J."/>
            <person name="Crous P."/>
            <person name="Grigoriev I."/>
        </authorList>
    </citation>
    <scope>NUCLEOTIDE SEQUENCE</scope>
    <source>
        <strain evidence="2">CBS 123094</strain>
    </source>
</reference>
<dbReference type="Proteomes" id="UP000799779">
    <property type="component" value="Unassembled WGS sequence"/>
</dbReference>